<organism evidence="2 3">
    <name type="scientific">Spirosoma sordidisoli</name>
    <dbReference type="NCBI Taxonomy" id="2502893"/>
    <lineage>
        <taxon>Bacteria</taxon>
        <taxon>Pseudomonadati</taxon>
        <taxon>Bacteroidota</taxon>
        <taxon>Cytophagia</taxon>
        <taxon>Cytophagales</taxon>
        <taxon>Cytophagaceae</taxon>
        <taxon>Spirosoma</taxon>
    </lineage>
</organism>
<name>A0A4Q2UUP3_9BACT</name>
<dbReference type="InterPro" id="IPR001347">
    <property type="entry name" value="SIS_dom"/>
</dbReference>
<protein>
    <submittedName>
        <fullName evidence="2">SIS domain-containing protein</fullName>
    </submittedName>
</protein>
<dbReference type="InterPro" id="IPR046348">
    <property type="entry name" value="SIS_dom_sf"/>
</dbReference>
<accession>A0A4Q2UUP3</accession>
<dbReference type="Gene3D" id="3.40.50.10490">
    <property type="entry name" value="Glucose-6-phosphate isomerase like protein, domain 1"/>
    <property type="match status" value="1"/>
</dbReference>
<evidence type="ECO:0000259" key="1">
    <source>
        <dbReference type="PROSITE" id="PS51464"/>
    </source>
</evidence>
<dbReference type="RefSeq" id="WP_077919912.1">
    <property type="nucleotide sequence ID" value="NZ_SBLB01000001.1"/>
</dbReference>
<evidence type="ECO:0000313" key="3">
    <source>
        <dbReference type="Proteomes" id="UP000290407"/>
    </source>
</evidence>
<sequence length="192" mass="21411">MNQSYFQAYLQQQKAAYDAIPLDTVERIIQLVKQCREEDRQLFAFGNGGSASNVSHFITDLGKSASDSMMARGEANRFRCISLNENLSWITALGNDYSYEDVYLRQLQNYARPGDLVITLSVSGSSPNVVKAVEWARTNGLITVALVGGKRGQVADLAHEVIVINETHYGRVEDAQMTICHMICYGFIEAYL</sequence>
<dbReference type="SUPFAM" id="SSF53697">
    <property type="entry name" value="SIS domain"/>
    <property type="match status" value="1"/>
</dbReference>
<dbReference type="PANTHER" id="PTHR30390">
    <property type="entry name" value="SEDOHEPTULOSE 7-PHOSPHATE ISOMERASE / DNAA INITIATOR-ASSOCIATING FACTOR FOR REPLICATION INITIATION"/>
    <property type="match status" value="1"/>
</dbReference>
<dbReference type="InterPro" id="IPR035461">
    <property type="entry name" value="GmhA/DiaA"/>
</dbReference>
<keyword evidence="3" id="KW-1185">Reference proteome</keyword>
<dbReference type="AlphaFoldDB" id="A0A4Q2UUP3"/>
<reference evidence="2 3" key="1">
    <citation type="submission" date="2019-01" db="EMBL/GenBank/DDBJ databases">
        <title>Spirosoma flava sp. nov., a propanil-degrading bacterium isolated from herbicide-contaminated soil.</title>
        <authorList>
            <person name="Zhang L."/>
            <person name="Jiang J.-D."/>
        </authorList>
    </citation>
    <scope>NUCLEOTIDE SEQUENCE [LARGE SCALE GENOMIC DNA]</scope>
    <source>
        <strain evidence="2 3">TY50</strain>
    </source>
</reference>
<dbReference type="InterPro" id="IPR050099">
    <property type="entry name" value="SIS_GmhA/DiaA_subfam"/>
</dbReference>
<gene>
    <name evidence="2" type="ORF">EQG79_00205</name>
</gene>
<dbReference type="EMBL" id="SBLB01000001">
    <property type="protein sequence ID" value="RYC70609.1"/>
    <property type="molecule type" value="Genomic_DNA"/>
</dbReference>
<feature type="domain" description="SIS" evidence="1">
    <location>
        <begin position="28"/>
        <end position="192"/>
    </location>
</feature>
<dbReference type="GO" id="GO:1901135">
    <property type="term" value="P:carbohydrate derivative metabolic process"/>
    <property type="evidence" value="ECO:0007669"/>
    <property type="project" value="InterPro"/>
</dbReference>
<dbReference type="Pfam" id="PF13580">
    <property type="entry name" value="SIS_2"/>
    <property type="match status" value="1"/>
</dbReference>
<evidence type="ECO:0000313" key="2">
    <source>
        <dbReference type="EMBL" id="RYC70609.1"/>
    </source>
</evidence>
<dbReference type="PROSITE" id="PS51464">
    <property type="entry name" value="SIS"/>
    <property type="match status" value="1"/>
</dbReference>
<dbReference type="PANTHER" id="PTHR30390:SF8">
    <property type="entry name" value="SUGAR ISOMERASE (SIS)"/>
    <property type="match status" value="1"/>
</dbReference>
<dbReference type="GO" id="GO:0097367">
    <property type="term" value="F:carbohydrate derivative binding"/>
    <property type="evidence" value="ECO:0007669"/>
    <property type="project" value="InterPro"/>
</dbReference>
<proteinExistence type="predicted"/>
<dbReference type="Proteomes" id="UP000290407">
    <property type="component" value="Unassembled WGS sequence"/>
</dbReference>
<dbReference type="CDD" id="cd05006">
    <property type="entry name" value="SIS_GmhA"/>
    <property type="match status" value="1"/>
</dbReference>
<comment type="caution">
    <text evidence="2">The sequence shown here is derived from an EMBL/GenBank/DDBJ whole genome shotgun (WGS) entry which is preliminary data.</text>
</comment>